<dbReference type="Proteomes" id="UP000320896">
    <property type="component" value="Unassembled WGS sequence"/>
</dbReference>
<name>A0A559A2Z2_STREE</name>
<accession>A0A559A2Z2</accession>
<protein>
    <submittedName>
        <fullName evidence="1">Lantibiotic biosynthesis protein</fullName>
    </submittedName>
</protein>
<proteinExistence type="predicted"/>
<gene>
    <name evidence="1" type="ORF">AZJ70_07360</name>
</gene>
<evidence type="ECO:0000313" key="1">
    <source>
        <dbReference type="EMBL" id="TVW83991.1"/>
    </source>
</evidence>
<dbReference type="AlphaFoldDB" id="A0A559A2Z2"/>
<comment type="caution">
    <text evidence="1">The sequence shown here is derived from an EMBL/GenBank/DDBJ whole genome shotgun (WGS) entry which is preliminary data.</text>
</comment>
<organism evidence="1 2">
    <name type="scientific">Streptococcus pneumoniae</name>
    <dbReference type="NCBI Taxonomy" id="1313"/>
    <lineage>
        <taxon>Bacteria</taxon>
        <taxon>Bacillati</taxon>
        <taxon>Bacillota</taxon>
        <taxon>Bacilli</taxon>
        <taxon>Lactobacillales</taxon>
        <taxon>Streptococcaceae</taxon>
        <taxon>Streptococcus</taxon>
    </lineage>
</organism>
<sequence>MRNIIKKYDEIINKVDSLVLDNNIIDLLQRSCYTENRSYLSEYPSIIIYLSY</sequence>
<evidence type="ECO:0000313" key="2">
    <source>
        <dbReference type="Proteomes" id="UP000320896"/>
    </source>
</evidence>
<feature type="non-terminal residue" evidence="1">
    <location>
        <position position="52"/>
    </location>
</feature>
<reference evidence="1 2" key="1">
    <citation type="submission" date="2019-07" db="EMBL/GenBank/DDBJ databases">
        <authorList>
            <person name="Mohale T."/>
        </authorList>
    </citation>
    <scope>NUCLEOTIDE SEQUENCE [LARGE SCALE GENOMIC DNA]</scope>
    <source>
        <strain evidence="1 2">NTPn 126</strain>
    </source>
</reference>
<dbReference type="EMBL" id="VMWH01000080">
    <property type="protein sequence ID" value="TVW83991.1"/>
    <property type="molecule type" value="Genomic_DNA"/>
</dbReference>